<keyword evidence="6" id="KW-0418">Kinase</keyword>
<sequence length="520" mass="54171">MFEHVFEYVNRHRHPPRRLRNCGKASGRTPCAGANHGPSRQSRTHLRHPRTAPWAASPRGTASPRAPSMGPMFDALPDPADPDITAPAAPRQRTLVVKMGSSSVTKQSGPDPVLLASALESAFAARALGWDVVLVSSGAVSSGRALFARAQEEPISARLAAAVGQTVLMGFYRSVAELSGALVAQILIGESDLASPRQMSHVAEAIRHALDAGVVPVVNGNDTIDSAGSDNDGVAGGLAMLLGADLLLLLTDVPGVFAGSIAEGVHLEELGISELRRIGVQKGGTGRGGIRSKLRAAELAAHNGVSTRIAGARTPEVILGALSDPGTGPGTLVRAVHAHPPVEQRWISGVATGRGRVEINLEAERSIAAGSSLFASGIKRVSGDFGGGDVIEVRALGGELLARGVSRVSSRLLTLVRALRVDEIARVFVAVLGQAASVSPSAVPEAEGRPQLTRALEYARTLSSEHARAVAMEIVSLLPAESISALLGQGAGERELVARYTRLVRTLAIVENENLAVFRP</sequence>
<evidence type="ECO:0000256" key="5">
    <source>
        <dbReference type="ARBA" id="ARBA00022741"/>
    </source>
</evidence>
<dbReference type="SUPFAM" id="SSF88697">
    <property type="entry name" value="PUA domain-like"/>
    <property type="match status" value="1"/>
</dbReference>
<reference evidence="10 11" key="1">
    <citation type="submission" date="2018-02" db="EMBL/GenBank/DDBJ databases">
        <title>Bacteriophage NCPPB3778 and a type I-E CRISPR drive the evolution of the US Biological Select Agent, Rathayibacter toxicus.</title>
        <authorList>
            <person name="Davis E.W.II."/>
            <person name="Tabima J.F."/>
            <person name="Weisberg A.J."/>
            <person name="Lopes L.D."/>
            <person name="Wiseman M.S."/>
            <person name="Wiseman M.S."/>
            <person name="Pupko T."/>
            <person name="Belcher M.S."/>
            <person name="Sechler A.J."/>
            <person name="Tancos M.A."/>
            <person name="Schroeder B.K."/>
            <person name="Murray T.D."/>
            <person name="Luster D.G."/>
            <person name="Schneider W.L."/>
            <person name="Rogers E."/>
            <person name="Andreote F.D."/>
            <person name="Grunwald N.J."/>
            <person name="Putnam M.L."/>
            <person name="Chang J.H."/>
        </authorList>
    </citation>
    <scope>NUCLEOTIDE SEQUENCE [LARGE SCALE GENOMIC DNA]</scope>
    <source>
        <strain evidence="10 11">AY1D6</strain>
    </source>
</reference>
<evidence type="ECO:0000256" key="7">
    <source>
        <dbReference type="ARBA" id="ARBA00022840"/>
    </source>
</evidence>
<keyword evidence="2" id="KW-0028">Amino-acid biosynthesis</keyword>
<dbReference type="NCBIfam" id="TIGR01027">
    <property type="entry name" value="proB"/>
    <property type="match status" value="1"/>
</dbReference>
<protein>
    <submittedName>
        <fullName evidence="10">Glutamate 5-kinase</fullName>
    </submittedName>
</protein>
<dbReference type="InterPro" id="IPR001057">
    <property type="entry name" value="Glu/AcGlu_kinase"/>
</dbReference>
<keyword evidence="7" id="KW-0067">ATP-binding</keyword>
<name>A0ABX5AHF7_RATRA</name>
<evidence type="ECO:0000256" key="4">
    <source>
        <dbReference type="ARBA" id="ARBA00022679"/>
    </source>
</evidence>
<keyword evidence="5" id="KW-0547">Nucleotide-binding</keyword>
<dbReference type="SUPFAM" id="SSF53633">
    <property type="entry name" value="Carbamate kinase-like"/>
    <property type="match status" value="1"/>
</dbReference>
<evidence type="ECO:0000256" key="3">
    <source>
        <dbReference type="ARBA" id="ARBA00022650"/>
    </source>
</evidence>
<dbReference type="PANTHER" id="PTHR43654">
    <property type="entry name" value="GLUTAMATE 5-KINASE"/>
    <property type="match status" value="1"/>
</dbReference>
<dbReference type="InterPro" id="IPR002478">
    <property type="entry name" value="PUA"/>
</dbReference>
<organism evidence="10 11">
    <name type="scientific">Rathayibacter rathayi</name>
    <name type="common">Corynebacterium rathayi</name>
    <dbReference type="NCBI Taxonomy" id="33887"/>
    <lineage>
        <taxon>Bacteria</taxon>
        <taxon>Bacillati</taxon>
        <taxon>Actinomycetota</taxon>
        <taxon>Actinomycetes</taxon>
        <taxon>Micrococcales</taxon>
        <taxon>Microbacteriaceae</taxon>
        <taxon>Rathayibacter</taxon>
    </lineage>
</organism>
<feature type="region of interest" description="Disordered" evidence="8">
    <location>
        <begin position="17"/>
        <end position="74"/>
    </location>
</feature>
<dbReference type="SMART" id="SM00359">
    <property type="entry name" value="PUA"/>
    <property type="match status" value="1"/>
</dbReference>
<keyword evidence="3" id="KW-0641">Proline biosynthesis</keyword>
<evidence type="ECO:0000256" key="2">
    <source>
        <dbReference type="ARBA" id="ARBA00022605"/>
    </source>
</evidence>
<proteinExistence type="predicted"/>
<dbReference type="InterPro" id="IPR005715">
    <property type="entry name" value="Glu_5kinase/COase_Synthase"/>
</dbReference>
<dbReference type="PROSITE" id="PS50890">
    <property type="entry name" value="PUA"/>
    <property type="match status" value="1"/>
</dbReference>
<comment type="caution">
    <text evidence="10">The sequence shown here is derived from an EMBL/GenBank/DDBJ whole genome shotgun (WGS) entry which is preliminary data.</text>
</comment>
<dbReference type="Pfam" id="PF00696">
    <property type="entry name" value="AA_kinase"/>
    <property type="match status" value="1"/>
</dbReference>
<keyword evidence="1" id="KW-0963">Cytoplasm</keyword>
<evidence type="ECO:0000256" key="6">
    <source>
        <dbReference type="ARBA" id="ARBA00022777"/>
    </source>
</evidence>
<dbReference type="InterPro" id="IPR036393">
    <property type="entry name" value="AceGlu_kinase-like_sf"/>
</dbReference>
<dbReference type="Gene3D" id="2.30.130.10">
    <property type="entry name" value="PUA domain"/>
    <property type="match status" value="1"/>
</dbReference>
<evidence type="ECO:0000259" key="9">
    <source>
        <dbReference type="SMART" id="SM00359"/>
    </source>
</evidence>
<dbReference type="EMBL" id="PSVT01000002">
    <property type="protein sequence ID" value="PPH79502.1"/>
    <property type="molecule type" value="Genomic_DNA"/>
</dbReference>
<accession>A0ABX5AHF7</accession>
<evidence type="ECO:0000313" key="10">
    <source>
        <dbReference type="EMBL" id="PPH79502.1"/>
    </source>
</evidence>
<feature type="domain" description="PUA" evidence="9">
    <location>
        <begin position="355"/>
        <end position="428"/>
    </location>
</feature>
<evidence type="ECO:0000256" key="1">
    <source>
        <dbReference type="ARBA" id="ARBA00022490"/>
    </source>
</evidence>
<dbReference type="Proteomes" id="UP000239698">
    <property type="component" value="Unassembled WGS sequence"/>
</dbReference>
<evidence type="ECO:0000256" key="8">
    <source>
        <dbReference type="SAM" id="MobiDB-lite"/>
    </source>
</evidence>
<dbReference type="Gene3D" id="3.40.1160.10">
    <property type="entry name" value="Acetylglutamate kinase-like"/>
    <property type="match status" value="1"/>
</dbReference>
<evidence type="ECO:0000313" key="11">
    <source>
        <dbReference type="Proteomes" id="UP000239698"/>
    </source>
</evidence>
<gene>
    <name evidence="10" type="primary">proB</name>
    <name evidence="10" type="ORF">C5C40_01825</name>
</gene>
<dbReference type="Pfam" id="PF01472">
    <property type="entry name" value="PUA"/>
    <property type="match status" value="1"/>
</dbReference>
<keyword evidence="11" id="KW-1185">Reference proteome</keyword>
<dbReference type="InterPro" id="IPR015947">
    <property type="entry name" value="PUA-like_sf"/>
</dbReference>
<dbReference type="PANTHER" id="PTHR43654:SF1">
    <property type="entry name" value="ISOPENTENYL PHOSPHATE KINASE"/>
    <property type="match status" value="1"/>
</dbReference>
<keyword evidence="4" id="KW-0808">Transferase</keyword>
<dbReference type="InterPro" id="IPR036974">
    <property type="entry name" value="PUA_sf"/>
</dbReference>
<dbReference type="PRINTS" id="PR00474">
    <property type="entry name" value="GLU5KINASE"/>
</dbReference>
<dbReference type="InterPro" id="IPR001048">
    <property type="entry name" value="Asp/Glu/Uridylate_kinase"/>
</dbReference>